<gene>
    <name evidence="2" type="ORF">HXX08_21990</name>
    <name evidence="3" type="ORF">OZ401_004082</name>
</gene>
<feature type="transmembrane region" description="Helical" evidence="1">
    <location>
        <begin position="6"/>
        <end position="27"/>
    </location>
</feature>
<keyword evidence="5" id="KW-1185">Reference proteome</keyword>
<keyword evidence="1" id="KW-0812">Transmembrane</keyword>
<dbReference type="Proteomes" id="UP000521676">
    <property type="component" value="Unassembled WGS sequence"/>
</dbReference>
<keyword evidence="1" id="KW-1133">Transmembrane helix</keyword>
<proteinExistence type="predicted"/>
<sequence>MSWEIWVNALCWLYLMFAAYWLLQSWLSRHIQGLGLLIFGKPGPASSFYFWLLAPGVILHELSHWLVAKVLFVPTGDMALFSPSKNRAQNNKVILGYVEIYKTDPLRQSLIGIAPLLTGIVALAFIANLLQFRYGFSDGTQILHIFQNLPADLLKTVSQPINLLWLYLVFTISNGMLPSSADRRPWLLGFVLPAAILATLGFLGFLPPISLEYQQKVISFLGNLTWVFAFAAVINLLLALVVLLLEYLLSRLRRRKVVYGRK</sequence>
<keyword evidence="1" id="KW-0472">Membrane</keyword>
<evidence type="ECO:0000313" key="2">
    <source>
        <dbReference type="EMBL" id="NWJ48538.1"/>
    </source>
</evidence>
<organism evidence="2 4">
    <name type="scientific">Candidatus Chlorohelix allophototropha</name>
    <dbReference type="NCBI Taxonomy" id="3003348"/>
    <lineage>
        <taxon>Bacteria</taxon>
        <taxon>Bacillati</taxon>
        <taxon>Chloroflexota</taxon>
        <taxon>Chloroflexia</taxon>
        <taxon>Candidatus Chloroheliales</taxon>
        <taxon>Candidatus Chloroheliaceae</taxon>
        <taxon>Candidatus Chlorohelix</taxon>
    </lineage>
</organism>
<evidence type="ECO:0000313" key="4">
    <source>
        <dbReference type="Proteomes" id="UP000521676"/>
    </source>
</evidence>
<feature type="transmembrane region" description="Helical" evidence="1">
    <location>
        <begin position="226"/>
        <end position="249"/>
    </location>
</feature>
<dbReference type="EMBL" id="CP128400">
    <property type="protein sequence ID" value="WJW68470.1"/>
    <property type="molecule type" value="Genomic_DNA"/>
</dbReference>
<name>A0A8T7M8P7_9CHLR</name>
<evidence type="ECO:0000256" key="1">
    <source>
        <dbReference type="SAM" id="Phobius"/>
    </source>
</evidence>
<protein>
    <submittedName>
        <fullName evidence="2">Uncharacterized protein</fullName>
    </submittedName>
</protein>
<feature type="transmembrane region" description="Helical" evidence="1">
    <location>
        <begin position="110"/>
        <end position="130"/>
    </location>
</feature>
<reference evidence="3" key="2">
    <citation type="journal article" date="2024" name="Nature">
        <title>Anoxygenic phototroph of the Chloroflexota uses a type I reaction centre.</title>
        <authorList>
            <person name="Tsuji J.M."/>
            <person name="Shaw N.A."/>
            <person name="Nagashima S."/>
            <person name="Venkiteswaran J.J."/>
            <person name="Schiff S.L."/>
            <person name="Watanabe T."/>
            <person name="Fukui M."/>
            <person name="Hanada S."/>
            <person name="Tank M."/>
            <person name="Neufeld J.D."/>
        </authorList>
    </citation>
    <scope>NUCLEOTIDE SEQUENCE</scope>
    <source>
        <strain evidence="3">L227-S17</strain>
    </source>
</reference>
<dbReference type="RefSeq" id="WP_341470374.1">
    <property type="nucleotide sequence ID" value="NZ_CP128400.1"/>
</dbReference>
<evidence type="ECO:0000313" key="3">
    <source>
        <dbReference type="EMBL" id="WJW68470.1"/>
    </source>
</evidence>
<evidence type="ECO:0000313" key="5">
    <source>
        <dbReference type="Proteomes" id="UP001431572"/>
    </source>
</evidence>
<dbReference type="EMBL" id="JACATZ010000003">
    <property type="protein sequence ID" value="NWJ48538.1"/>
    <property type="molecule type" value="Genomic_DNA"/>
</dbReference>
<dbReference type="Proteomes" id="UP001431572">
    <property type="component" value="Chromosome 2"/>
</dbReference>
<dbReference type="AlphaFoldDB" id="A0A8T7M8P7"/>
<accession>A0A8T7M8P7</accession>
<feature type="transmembrane region" description="Helical" evidence="1">
    <location>
        <begin position="48"/>
        <end position="68"/>
    </location>
</feature>
<reference evidence="2 4" key="1">
    <citation type="submission" date="2020-06" db="EMBL/GenBank/DDBJ databases">
        <title>Anoxygenic phototrophic Chloroflexota member uses a Type I reaction center.</title>
        <authorList>
            <person name="Tsuji J.M."/>
            <person name="Shaw N.A."/>
            <person name="Nagashima S."/>
            <person name="Venkiteswaran J."/>
            <person name="Schiff S.L."/>
            <person name="Hanada S."/>
            <person name="Tank M."/>
            <person name="Neufeld J.D."/>
        </authorList>
    </citation>
    <scope>NUCLEOTIDE SEQUENCE [LARGE SCALE GENOMIC DNA]</scope>
    <source>
        <strain evidence="2">L227-S17</strain>
    </source>
</reference>
<feature type="transmembrane region" description="Helical" evidence="1">
    <location>
        <begin position="186"/>
        <end position="206"/>
    </location>
</feature>